<accession>A0A7C8IE26</accession>
<organism evidence="2 3">
    <name type="scientific">Massariosphaeria phaeospora</name>
    <dbReference type="NCBI Taxonomy" id="100035"/>
    <lineage>
        <taxon>Eukaryota</taxon>
        <taxon>Fungi</taxon>
        <taxon>Dikarya</taxon>
        <taxon>Ascomycota</taxon>
        <taxon>Pezizomycotina</taxon>
        <taxon>Dothideomycetes</taxon>
        <taxon>Pleosporomycetidae</taxon>
        <taxon>Pleosporales</taxon>
        <taxon>Pleosporales incertae sedis</taxon>
        <taxon>Massariosphaeria</taxon>
    </lineage>
</organism>
<feature type="compositionally biased region" description="Basic residues" evidence="1">
    <location>
        <begin position="172"/>
        <end position="181"/>
    </location>
</feature>
<sequence>MDMTALRTVTHVGAVVMTGRAARHDHPRPCPWSAQGSLFERSGNNGLEPCNGEVNKSIFTPWRPLLLDMAFEVRRSDSCAGWAISGQARDCSAASHEGLAASVSVSRFRTARLAVPVLKRHQNSRCGGWNDELVRREWTATFPESAAARMHTASSSGTAGDALPRSTQQQAKQRRRGRTLFRRTSGDQSVRRRVRATDSENGDSQTSRSSLAPFNACPSHLGPRARRKRR</sequence>
<gene>
    <name evidence="2" type="ORF">BDV95DRAFT_69329</name>
</gene>
<keyword evidence="3" id="KW-1185">Reference proteome</keyword>
<evidence type="ECO:0000313" key="2">
    <source>
        <dbReference type="EMBL" id="KAF2870827.1"/>
    </source>
</evidence>
<evidence type="ECO:0000313" key="3">
    <source>
        <dbReference type="Proteomes" id="UP000481861"/>
    </source>
</evidence>
<reference evidence="2 3" key="1">
    <citation type="submission" date="2020-01" db="EMBL/GenBank/DDBJ databases">
        <authorList>
            <consortium name="DOE Joint Genome Institute"/>
            <person name="Haridas S."/>
            <person name="Albert R."/>
            <person name="Binder M."/>
            <person name="Bloem J."/>
            <person name="Labutti K."/>
            <person name="Salamov A."/>
            <person name="Andreopoulos B."/>
            <person name="Baker S.E."/>
            <person name="Barry K."/>
            <person name="Bills G."/>
            <person name="Bluhm B.H."/>
            <person name="Cannon C."/>
            <person name="Castanera R."/>
            <person name="Culley D.E."/>
            <person name="Daum C."/>
            <person name="Ezra D."/>
            <person name="Gonzalez J.B."/>
            <person name="Henrissat B."/>
            <person name="Kuo A."/>
            <person name="Liang C."/>
            <person name="Lipzen A."/>
            <person name="Lutzoni F."/>
            <person name="Magnuson J."/>
            <person name="Mondo S."/>
            <person name="Nolan M."/>
            <person name="Ohm R."/>
            <person name="Pangilinan J."/>
            <person name="Park H.-J.H."/>
            <person name="Ramirez L."/>
            <person name="Alfaro M."/>
            <person name="Sun H."/>
            <person name="Tritt A."/>
            <person name="Yoshinaga Y."/>
            <person name="Zwiers L.-H.L."/>
            <person name="Turgeon B.G."/>
            <person name="Goodwin S.B."/>
            <person name="Spatafora J.W."/>
            <person name="Crous P.W."/>
            <person name="Grigoriev I.V."/>
        </authorList>
    </citation>
    <scope>NUCLEOTIDE SEQUENCE [LARGE SCALE GENOMIC DNA]</scope>
    <source>
        <strain evidence="2 3">CBS 611.86</strain>
    </source>
</reference>
<feature type="compositionally biased region" description="Polar residues" evidence="1">
    <location>
        <begin position="202"/>
        <end position="212"/>
    </location>
</feature>
<name>A0A7C8IE26_9PLEO</name>
<dbReference type="Proteomes" id="UP000481861">
    <property type="component" value="Unassembled WGS sequence"/>
</dbReference>
<comment type="caution">
    <text evidence="2">The sequence shown here is derived from an EMBL/GenBank/DDBJ whole genome shotgun (WGS) entry which is preliminary data.</text>
</comment>
<evidence type="ECO:0000256" key="1">
    <source>
        <dbReference type="SAM" id="MobiDB-lite"/>
    </source>
</evidence>
<protein>
    <submittedName>
        <fullName evidence="2">Uncharacterized protein</fullName>
    </submittedName>
</protein>
<proteinExistence type="predicted"/>
<dbReference type="AlphaFoldDB" id="A0A7C8IE26"/>
<dbReference type="EMBL" id="JAADJZ010000013">
    <property type="protein sequence ID" value="KAF2870827.1"/>
    <property type="molecule type" value="Genomic_DNA"/>
</dbReference>
<feature type="region of interest" description="Disordered" evidence="1">
    <location>
        <begin position="146"/>
        <end position="230"/>
    </location>
</feature>